<dbReference type="AlphaFoldDB" id="A0A0F9RQD9"/>
<comment type="caution">
    <text evidence="1">The sequence shown here is derived from an EMBL/GenBank/DDBJ whole genome shotgun (WGS) entry which is preliminary data.</text>
</comment>
<organism evidence="1">
    <name type="scientific">marine sediment metagenome</name>
    <dbReference type="NCBI Taxonomy" id="412755"/>
    <lineage>
        <taxon>unclassified sequences</taxon>
        <taxon>metagenomes</taxon>
        <taxon>ecological metagenomes</taxon>
    </lineage>
</organism>
<name>A0A0F9RQD9_9ZZZZ</name>
<gene>
    <name evidence="1" type="ORF">LCGC14_0944680</name>
</gene>
<proteinExistence type="predicted"/>
<evidence type="ECO:0000313" key="1">
    <source>
        <dbReference type="EMBL" id="KKN19533.1"/>
    </source>
</evidence>
<sequence>MIDNALPLPDHELIENNKVRYSFGPYMKTKFCRRCRCYHDLDDIYYLWECCPNCGKEPFELVVGRFKVKTEKKGFSIFKKFQRKIIGFTPKYEDMEGKND</sequence>
<reference evidence="1" key="1">
    <citation type="journal article" date="2015" name="Nature">
        <title>Complex archaea that bridge the gap between prokaryotes and eukaryotes.</title>
        <authorList>
            <person name="Spang A."/>
            <person name="Saw J.H."/>
            <person name="Jorgensen S.L."/>
            <person name="Zaremba-Niedzwiedzka K."/>
            <person name="Martijn J."/>
            <person name="Lind A.E."/>
            <person name="van Eijk R."/>
            <person name="Schleper C."/>
            <person name="Guy L."/>
            <person name="Ettema T.J."/>
        </authorList>
    </citation>
    <scope>NUCLEOTIDE SEQUENCE</scope>
</reference>
<dbReference type="EMBL" id="LAZR01003325">
    <property type="protein sequence ID" value="KKN19533.1"/>
    <property type="molecule type" value="Genomic_DNA"/>
</dbReference>
<accession>A0A0F9RQD9</accession>
<protein>
    <submittedName>
        <fullName evidence="1">Uncharacterized protein</fullName>
    </submittedName>
</protein>